<keyword evidence="2" id="KW-1185">Reference proteome</keyword>
<evidence type="ECO:0000313" key="1">
    <source>
        <dbReference type="EMBL" id="TPX72441.1"/>
    </source>
</evidence>
<dbReference type="EMBL" id="QEAP01000229">
    <property type="protein sequence ID" value="TPX72441.1"/>
    <property type="molecule type" value="Genomic_DNA"/>
</dbReference>
<reference evidence="1 2" key="1">
    <citation type="journal article" date="2019" name="Sci. Rep.">
        <title>Comparative genomics of chytrid fungi reveal insights into the obligate biotrophic and pathogenic lifestyle of Synchytrium endobioticum.</title>
        <authorList>
            <person name="van de Vossenberg B.T.L.H."/>
            <person name="Warris S."/>
            <person name="Nguyen H.D.T."/>
            <person name="van Gent-Pelzer M.P.E."/>
            <person name="Joly D.L."/>
            <person name="van de Geest H.C."/>
            <person name="Bonants P.J.M."/>
            <person name="Smith D.S."/>
            <person name="Levesque C.A."/>
            <person name="van der Lee T.A.J."/>
        </authorList>
    </citation>
    <scope>NUCLEOTIDE SEQUENCE [LARGE SCALE GENOMIC DNA]</scope>
    <source>
        <strain evidence="1 2">CBS 675.73</strain>
    </source>
</reference>
<accession>A0A507F826</accession>
<organism evidence="1 2">
    <name type="scientific">Chytriomyces confervae</name>
    <dbReference type="NCBI Taxonomy" id="246404"/>
    <lineage>
        <taxon>Eukaryota</taxon>
        <taxon>Fungi</taxon>
        <taxon>Fungi incertae sedis</taxon>
        <taxon>Chytridiomycota</taxon>
        <taxon>Chytridiomycota incertae sedis</taxon>
        <taxon>Chytridiomycetes</taxon>
        <taxon>Chytridiales</taxon>
        <taxon>Chytriomycetaceae</taxon>
        <taxon>Chytriomyces</taxon>
    </lineage>
</organism>
<evidence type="ECO:0000313" key="2">
    <source>
        <dbReference type="Proteomes" id="UP000320333"/>
    </source>
</evidence>
<comment type="caution">
    <text evidence="1">The sequence shown here is derived from an EMBL/GenBank/DDBJ whole genome shotgun (WGS) entry which is preliminary data.</text>
</comment>
<gene>
    <name evidence="1" type="ORF">CcCBS67573_g05891</name>
</gene>
<proteinExistence type="predicted"/>
<name>A0A507F826_9FUNG</name>
<dbReference type="Proteomes" id="UP000320333">
    <property type="component" value="Unassembled WGS sequence"/>
</dbReference>
<protein>
    <submittedName>
        <fullName evidence="1">Uncharacterized protein</fullName>
    </submittedName>
</protein>
<sequence length="13" mass="1550">MKLEVKFQEPTLS</sequence>